<proteinExistence type="predicted"/>
<accession>A0A164L2T2</accession>
<dbReference type="Pfam" id="PF00078">
    <property type="entry name" value="RVT_1"/>
    <property type="match status" value="2"/>
</dbReference>
<dbReference type="CDD" id="cd01650">
    <property type="entry name" value="RT_nLTR_like"/>
    <property type="match status" value="1"/>
</dbReference>
<dbReference type="OrthoDB" id="6431089at2759"/>
<dbReference type="Proteomes" id="UP000076858">
    <property type="component" value="Unassembled WGS sequence"/>
</dbReference>
<dbReference type="GO" id="GO:0003676">
    <property type="term" value="F:nucleic acid binding"/>
    <property type="evidence" value="ECO:0007669"/>
    <property type="project" value="InterPro"/>
</dbReference>
<dbReference type="Gene3D" id="3.30.420.10">
    <property type="entry name" value="Ribonuclease H-like superfamily/Ribonuclease H"/>
    <property type="match status" value="1"/>
</dbReference>
<dbReference type="InterPro" id="IPR043128">
    <property type="entry name" value="Rev_trsase/Diguanyl_cyclase"/>
</dbReference>
<feature type="domain" description="Reverse transcriptase" evidence="1">
    <location>
        <begin position="837"/>
        <end position="1095"/>
    </location>
</feature>
<dbReference type="InterPro" id="IPR000477">
    <property type="entry name" value="RT_dom"/>
</dbReference>
<keyword evidence="3" id="KW-1185">Reference proteome</keyword>
<organism evidence="2 3">
    <name type="scientific">Daphnia magna</name>
    <dbReference type="NCBI Taxonomy" id="35525"/>
    <lineage>
        <taxon>Eukaryota</taxon>
        <taxon>Metazoa</taxon>
        <taxon>Ecdysozoa</taxon>
        <taxon>Arthropoda</taxon>
        <taxon>Crustacea</taxon>
        <taxon>Branchiopoda</taxon>
        <taxon>Diplostraca</taxon>
        <taxon>Cladocera</taxon>
        <taxon>Anomopoda</taxon>
        <taxon>Daphniidae</taxon>
        <taxon>Daphnia</taxon>
    </lineage>
</organism>
<comment type="caution">
    <text evidence="2">The sequence shown here is derived from an EMBL/GenBank/DDBJ whole genome shotgun (WGS) entry which is preliminary data.</text>
</comment>
<dbReference type="SUPFAM" id="SSF56672">
    <property type="entry name" value="DNA/RNA polymerases"/>
    <property type="match status" value="2"/>
</dbReference>
<sequence length="1395" mass="160410">MPIYSVIFSKAGIHIPLIPIDREDEDVTQQDYRYLESFIQLDFNNKTKQIAKIAEKKHESLFADQESDLGLATQVKHHIIIGHNAPINQRLRRTPESLKLVVKAKIEVMLNGEMRLCIDYRALNKITVKDKYPLPRIDDTMNALCGSVYFSTLDLLSCYWQIEIEESDKHKTAFICKLDQYEFNRMTFGLTNAPSTKSNEKHLGTVLYKFALVYLDDIIVFNKDIVPIGHKVVGIPLTYLTYPAETTKFLDEMLKTTLTTCLQNTDLDTSVCNDYRELCKSRTRRWTLQDVQFLFNSPLEDEQLGTRLYSISYAWRTIRLAHRKMAVIEEEGKQVEKNLTIYIAYESGSSNSIITHNQLSKDDPQPSRLIVLQCLRIFIICDPFTRIMAKIRQTRRLRRYGINMEEAHGLISMIANSNIQPPEEIIEQPFASMTAPTPLTIEKPSQSHPAQPSAPKQRSIYPIMEENWESDQARKCTGKHTTCTYVVGYGMAKKNKEISEIFQDLEKELGIFAKGGVTIASGGDIFVRPTSILQQEHLLSIKTIAKGTIGVTCTLPKSHSFQRVVIRKVPTGDKNEEIHQALTAEGYRIKSVHRFSSFKGTVKTPSTPVALEFEGPAPQKIILNHMVFRPEKQHFTPLRCKKCQKLGHTERFCSDNLKCANCNTSHENITTCNNPPHCTNCKGDHPVSSPICPHFIRWKTLVRAADKLHPEIEITKSQIEAIQTEVLVLRNGKGRIKPLEEKVNLLDLAVNQIQVSLSSLENGKQATNNSDSFEETITRMIVSSEPNGHNSKITMEELTLGMNNLKFQAMGQDLIHNTMLKNLTETNKKHVLYLFNKLLETPYVLDNWKPGTIIPIRKPDKPAHTPDSYQPISLSPCLGKIMEKIVNRRLVWMFEKPRLRLRNQPGFRKGRGTMDNIITLEHCIREGFNKIQPQNTYAVFLDIEKAFDKTWIQGLLYKLSNKGVTGQILGWLNNLLRNSMYSVRVGNKFSKNRPLRVGVPQGSPLSPFLFSVMLDDFPILKDQGQTLLFAEDIEFHIHANDGREAKNKLTSYLEKISKWSRKWRVQFQTKKSIIVNFTRQRRKQTEPLLFLSDTRIPETKEAKQLGIHFDKGLRWAKETEVTINQTIKLRNLFKILTSLKHGPGIDSLCIIYKALVRSRVDYGIMTYGCSSINRQKKLLEVIQNSILRMILGTPRTTPTKEILCELYLTSIEHRRLWLSGRFIIRIDKYAEHLLYRNCYKMRRNPKTWKDNNTPSLKLAIGHTTIANINLFYNLPGYSNQINAPPPWREAYYIAAIPINRYPVHRSKSVNEFLEEHKRNIFVVDWPNSFGDIMPLEQLWLEMSIKFTEENVKAGSLCGLEREITSMWSKVCTDEFIKQLFQEIPVKLQRVVTNRG</sequence>
<dbReference type="EMBL" id="LRGB01003214">
    <property type="protein sequence ID" value="KZS03744.1"/>
    <property type="molecule type" value="Genomic_DNA"/>
</dbReference>
<evidence type="ECO:0000313" key="3">
    <source>
        <dbReference type="Proteomes" id="UP000076858"/>
    </source>
</evidence>
<dbReference type="Gene3D" id="3.30.70.270">
    <property type="match status" value="1"/>
</dbReference>
<name>A0A164L2T2_9CRUS</name>
<dbReference type="InterPro" id="IPR036397">
    <property type="entry name" value="RNaseH_sf"/>
</dbReference>
<evidence type="ECO:0000259" key="1">
    <source>
        <dbReference type="PROSITE" id="PS50878"/>
    </source>
</evidence>
<reference evidence="2 3" key="1">
    <citation type="submission" date="2016-03" db="EMBL/GenBank/DDBJ databases">
        <title>EvidentialGene: Evidence-directed Construction of Genes on Genomes.</title>
        <authorList>
            <person name="Gilbert D.G."/>
            <person name="Choi J.-H."/>
            <person name="Mockaitis K."/>
            <person name="Colbourne J."/>
            <person name="Pfrender M."/>
        </authorList>
    </citation>
    <scope>NUCLEOTIDE SEQUENCE [LARGE SCALE GENOMIC DNA]</scope>
    <source>
        <strain evidence="2 3">Xinb3</strain>
        <tissue evidence="2">Complete organism</tissue>
    </source>
</reference>
<gene>
    <name evidence="2" type="ORF">APZ42_033449</name>
</gene>
<dbReference type="CDD" id="cd01647">
    <property type="entry name" value="RT_LTR"/>
    <property type="match status" value="1"/>
</dbReference>
<evidence type="ECO:0000313" key="2">
    <source>
        <dbReference type="EMBL" id="KZS03744.1"/>
    </source>
</evidence>
<dbReference type="PANTHER" id="PTHR33481">
    <property type="entry name" value="REVERSE TRANSCRIPTASE"/>
    <property type="match status" value="1"/>
</dbReference>
<dbReference type="STRING" id="35525.A0A164L2T2"/>
<dbReference type="InterPro" id="IPR043502">
    <property type="entry name" value="DNA/RNA_pol_sf"/>
</dbReference>
<protein>
    <recommendedName>
        <fullName evidence="1">Reverse transcriptase domain-containing protein</fullName>
    </recommendedName>
</protein>
<dbReference type="PANTHER" id="PTHR33481:SF1">
    <property type="entry name" value="ENDONUCLEASE_EXONUCLEASE_PHOSPHATASE DOMAIN-CONTAINING PROTEIN-RELATED"/>
    <property type="match status" value="1"/>
</dbReference>
<dbReference type="PROSITE" id="PS50878">
    <property type="entry name" value="RT_POL"/>
    <property type="match status" value="1"/>
</dbReference>
<dbReference type="GO" id="GO:0071897">
    <property type="term" value="P:DNA biosynthetic process"/>
    <property type="evidence" value="ECO:0007669"/>
    <property type="project" value="UniProtKB-ARBA"/>
</dbReference>
<dbReference type="Gene3D" id="3.10.10.10">
    <property type="entry name" value="HIV Type 1 Reverse Transcriptase, subunit A, domain 1"/>
    <property type="match status" value="1"/>
</dbReference>